<dbReference type="SMART" id="SM00116">
    <property type="entry name" value="CBS"/>
    <property type="match status" value="2"/>
</dbReference>
<dbReference type="SUPFAM" id="SSF52540">
    <property type="entry name" value="P-loop containing nucleoside triphosphate hydrolases"/>
    <property type="match status" value="1"/>
</dbReference>
<dbReference type="EMBL" id="PGGK01000014">
    <property type="protein sequence ID" value="TGC07509.1"/>
    <property type="molecule type" value="Genomic_DNA"/>
</dbReference>
<dbReference type="GO" id="GO:0031460">
    <property type="term" value="P:glycine betaine transport"/>
    <property type="evidence" value="ECO:0007669"/>
    <property type="project" value="InterPro"/>
</dbReference>
<dbReference type="Gene3D" id="3.10.580.10">
    <property type="entry name" value="CBS-domain"/>
    <property type="match status" value="1"/>
</dbReference>
<dbReference type="FunFam" id="3.40.50.300:FF:000201">
    <property type="entry name" value="Glycine betaine/L-proline ABC transporter ATP-binding protein"/>
    <property type="match status" value="1"/>
</dbReference>
<accession>A0A4E0QQH1</accession>
<feature type="domain" description="CBS" evidence="11">
    <location>
        <begin position="257"/>
        <end position="313"/>
    </location>
</feature>
<dbReference type="Pfam" id="PF00571">
    <property type="entry name" value="CBS"/>
    <property type="match status" value="2"/>
</dbReference>
<dbReference type="InterPro" id="IPR000644">
    <property type="entry name" value="CBS_dom"/>
</dbReference>
<name>A0A4E0QQH1_9EURY</name>
<evidence type="ECO:0000256" key="6">
    <source>
        <dbReference type="ARBA" id="ARBA00022970"/>
    </source>
</evidence>
<comment type="caution">
    <text evidence="12">The sequence shown here is derived from an EMBL/GenBank/DDBJ whole genome shotgun (WGS) entry which is preliminary data.</text>
</comment>
<dbReference type="PANTHER" id="PTHR43869">
    <property type="entry name" value="GLYCINE BETAINE/PROLINE BETAINE TRANSPORT SYSTEM ATP-BINDING PROTEIN PROV"/>
    <property type="match status" value="1"/>
</dbReference>
<dbReference type="NCBIfam" id="TIGR01186">
    <property type="entry name" value="proV"/>
    <property type="match status" value="1"/>
</dbReference>
<dbReference type="InterPro" id="IPR003593">
    <property type="entry name" value="AAA+_ATPase"/>
</dbReference>
<evidence type="ECO:0000256" key="9">
    <source>
        <dbReference type="SAM" id="MobiDB-lite"/>
    </source>
</evidence>
<keyword evidence="4" id="KW-0547">Nucleotide-binding</keyword>
<dbReference type="GO" id="GO:0006865">
    <property type="term" value="P:amino acid transport"/>
    <property type="evidence" value="ECO:0007669"/>
    <property type="project" value="UniProtKB-KW"/>
</dbReference>
<evidence type="ECO:0000256" key="7">
    <source>
        <dbReference type="ARBA" id="ARBA00023167"/>
    </source>
</evidence>
<dbReference type="GO" id="GO:0016020">
    <property type="term" value="C:membrane"/>
    <property type="evidence" value="ECO:0007669"/>
    <property type="project" value="InterPro"/>
</dbReference>
<evidence type="ECO:0000259" key="10">
    <source>
        <dbReference type="PROSITE" id="PS50893"/>
    </source>
</evidence>
<dbReference type="Pfam" id="PF00005">
    <property type="entry name" value="ABC_tran"/>
    <property type="match status" value="1"/>
</dbReference>
<dbReference type="InterPro" id="IPR005892">
    <property type="entry name" value="Gly-betaine_transp_ATP-bd"/>
</dbReference>
<evidence type="ECO:0000256" key="5">
    <source>
        <dbReference type="ARBA" id="ARBA00022840"/>
    </source>
</evidence>
<dbReference type="AlphaFoldDB" id="A0A4E0QQH1"/>
<dbReference type="GO" id="GO:0009086">
    <property type="term" value="P:methionine biosynthetic process"/>
    <property type="evidence" value="ECO:0007669"/>
    <property type="project" value="UniProtKB-KW"/>
</dbReference>
<dbReference type="PROSITE" id="PS50893">
    <property type="entry name" value="ABC_TRANSPORTER_2"/>
    <property type="match status" value="1"/>
</dbReference>
<dbReference type="InterPro" id="IPR046342">
    <property type="entry name" value="CBS_dom_sf"/>
</dbReference>
<protein>
    <submittedName>
        <fullName evidence="12">ABC transporter ATP-binding protein</fullName>
    </submittedName>
</protein>
<keyword evidence="7" id="KW-0486">Methionine biosynthesis</keyword>
<feature type="compositionally biased region" description="Basic and acidic residues" evidence="9">
    <location>
        <begin position="390"/>
        <end position="399"/>
    </location>
</feature>
<evidence type="ECO:0000256" key="2">
    <source>
        <dbReference type="ARBA" id="ARBA00022448"/>
    </source>
</evidence>
<feature type="domain" description="ABC transporter" evidence="10">
    <location>
        <begin position="6"/>
        <end position="242"/>
    </location>
</feature>
<keyword evidence="5 12" id="KW-0067">ATP-binding</keyword>
<dbReference type="GO" id="GO:0005524">
    <property type="term" value="F:ATP binding"/>
    <property type="evidence" value="ECO:0007669"/>
    <property type="project" value="UniProtKB-KW"/>
</dbReference>
<evidence type="ECO:0000256" key="3">
    <source>
        <dbReference type="ARBA" id="ARBA00022605"/>
    </source>
</evidence>
<dbReference type="GO" id="GO:0006950">
    <property type="term" value="P:response to stress"/>
    <property type="evidence" value="ECO:0007669"/>
    <property type="project" value="UniProtKB-ARBA"/>
</dbReference>
<dbReference type="CDD" id="cd03294">
    <property type="entry name" value="ABC_Pro_Gly_Betaine"/>
    <property type="match status" value="1"/>
</dbReference>
<evidence type="ECO:0000256" key="4">
    <source>
        <dbReference type="ARBA" id="ARBA00022741"/>
    </source>
</evidence>
<dbReference type="SMART" id="SM00382">
    <property type="entry name" value="AAA"/>
    <property type="match status" value="1"/>
</dbReference>
<sequence length="399" mass="43652">MVEKGLSKQEILEKTKQTVGLYDVNFDVYEGETFVLMGLSGSGKSTLLRCLNRLISPTSGHILVDGDDIAGMNTEELRNIRRNKMTMVFQSFALLPHRTVIDNVAFGLEIQGVSKDERYSHAEEAINTVGLKGYEQSTTSELSGGMQQRVGLARALATDPDVLLMDEAFSALDPLIRAEMQDELVALQNKMKKTIVFVSHDLDEALKLGDRIAIMKDGYIAQIGTPEEILTSPADDYVSEFVAGVDRTKILTAENVMKRPEPVVSINSGLSVAIQLMKKHGISSIFVVDPDKILQGIILIDDVVTALKEKKKISDVLIADFPRVQLDTPLKEIIPVIAEIQFPLPVVEGTGKLRGIIVRGSVLGALAITEVEEYPETSEISTASNTIDENNIKAEEAGQ</sequence>
<proteinExistence type="inferred from homology"/>
<dbReference type="SUPFAM" id="SSF54631">
    <property type="entry name" value="CBS-domain pair"/>
    <property type="match status" value="1"/>
</dbReference>
<dbReference type="OrthoDB" id="31298at2157"/>
<dbReference type="Proteomes" id="UP000297295">
    <property type="component" value="Unassembled WGS sequence"/>
</dbReference>
<feature type="compositionally biased region" description="Polar residues" evidence="9">
    <location>
        <begin position="379"/>
        <end position="389"/>
    </location>
</feature>
<keyword evidence="6" id="KW-0029">Amino-acid transport</keyword>
<dbReference type="InterPro" id="IPR051921">
    <property type="entry name" value="ABC_osmolyte_uptake_ATP-bind"/>
</dbReference>
<dbReference type="PROSITE" id="PS51371">
    <property type="entry name" value="CBS"/>
    <property type="match status" value="1"/>
</dbReference>
<gene>
    <name evidence="12" type="ORF">CUN85_11005</name>
</gene>
<comment type="similarity">
    <text evidence="1">Belongs to the ABC transporter superfamily.</text>
</comment>
<evidence type="ECO:0000256" key="1">
    <source>
        <dbReference type="ARBA" id="ARBA00005417"/>
    </source>
</evidence>
<evidence type="ECO:0000313" key="12">
    <source>
        <dbReference type="EMBL" id="TGC07509.1"/>
    </source>
</evidence>
<evidence type="ECO:0000313" key="13">
    <source>
        <dbReference type="Proteomes" id="UP000297295"/>
    </source>
</evidence>
<evidence type="ECO:0000259" key="11">
    <source>
        <dbReference type="PROSITE" id="PS51371"/>
    </source>
</evidence>
<reference evidence="12 13" key="1">
    <citation type="submission" date="2017-11" db="EMBL/GenBank/DDBJ databases">
        <title>Isolation and Characterization of Methanogenic Archaea from Saline Meromictic Lake at Siberia.</title>
        <authorList>
            <person name="Shen Y."/>
            <person name="Huang H.-H."/>
            <person name="Lai M.-C."/>
            <person name="Chen S.-C."/>
        </authorList>
    </citation>
    <scope>NUCLEOTIDE SEQUENCE [LARGE SCALE GENOMIC DNA]</scope>
    <source>
        <strain evidence="12 13">SY-01</strain>
    </source>
</reference>
<dbReference type="InterPro" id="IPR003439">
    <property type="entry name" value="ABC_transporter-like_ATP-bd"/>
</dbReference>
<keyword evidence="3" id="KW-0028">Amino-acid biosynthesis</keyword>
<evidence type="ECO:0000256" key="8">
    <source>
        <dbReference type="PROSITE-ProRule" id="PRU00703"/>
    </source>
</evidence>
<dbReference type="Gene3D" id="3.40.50.300">
    <property type="entry name" value="P-loop containing nucleotide triphosphate hydrolases"/>
    <property type="match status" value="1"/>
</dbReference>
<keyword evidence="2" id="KW-0813">Transport</keyword>
<dbReference type="InterPro" id="IPR017871">
    <property type="entry name" value="ABC_transporter-like_CS"/>
</dbReference>
<keyword evidence="13" id="KW-1185">Reference proteome</keyword>
<dbReference type="PROSITE" id="PS00211">
    <property type="entry name" value="ABC_TRANSPORTER_1"/>
    <property type="match status" value="1"/>
</dbReference>
<feature type="region of interest" description="Disordered" evidence="9">
    <location>
        <begin position="379"/>
        <end position="399"/>
    </location>
</feature>
<dbReference type="PANTHER" id="PTHR43869:SF1">
    <property type="entry name" value="GLYCINE BETAINE_PROLINE BETAINE TRANSPORT SYSTEM ATP-BINDING PROTEIN PROV"/>
    <property type="match status" value="1"/>
</dbReference>
<keyword evidence="8" id="KW-0129">CBS domain</keyword>
<dbReference type="GO" id="GO:0016887">
    <property type="term" value="F:ATP hydrolysis activity"/>
    <property type="evidence" value="ECO:0007669"/>
    <property type="project" value="InterPro"/>
</dbReference>
<organism evidence="12 13">
    <name type="scientific">Methanolobus halotolerans</name>
    <dbReference type="NCBI Taxonomy" id="2052935"/>
    <lineage>
        <taxon>Archaea</taxon>
        <taxon>Methanobacteriati</taxon>
        <taxon>Methanobacteriota</taxon>
        <taxon>Stenosarchaea group</taxon>
        <taxon>Methanomicrobia</taxon>
        <taxon>Methanosarcinales</taxon>
        <taxon>Methanosarcinaceae</taxon>
        <taxon>Methanolobus</taxon>
    </lineage>
</organism>
<dbReference type="InterPro" id="IPR027417">
    <property type="entry name" value="P-loop_NTPase"/>
</dbReference>